<keyword evidence="2" id="KW-0560">Oxidoreductase</keyword>
<comment type="caution">
    <text evidence="4">The sequence shown here is derived from an EMBL/GenBank/DDBJ whole genome shotgun (WGS) entry which is preliminary data.</text>
</comment>
<dbReference type="Pfam" id="PF00248">
    <property type="entry name" value="Aldo_ket_red"/>
    <property type="match status" value="1"/>
</dbReference>
<dbReference type="OrthoDB" id="37537at2759"/>
<gene>
    <name evidence="4" type="ORF">FRX31_004265</name>
</gene>
<dbReference type="PANTHER" id="PTHR43625:SF81">
    <property type="entry name" value="OS01G0618100 PROTEIN"/>
    <property type="match status" value="1"/>
</dbReference>
<dbReference type="PANTHER" id="PTHR43625">
    <property type="entry name" value="AFLATOXIN B1 ALDEHYDE REDUCTASE"/>
    <property type="match status" value="1"/>
</dbReference>
<dbReference type="GO" id="GO:0005737">
    <property type="term" value="C:cytoplasm"/>
    <property type="evidence" value="ECO:0007669"/>
    <property type="project" value="TreeGrafter"/>
</dbReference>
<keyword evidence="5" id="KW-1185">Reference proteome</keyword>
<evidence type="ECO:0000256" key="1">
    <source>
        <dbReference type="ARBA" id="ARBA00022857"/>
    </source>
</evidence>
<evidence type="ECO:0000256" key="2">
    <source>
        <dbReference type="ARBA" id="ARBA00023002"/>
    </source>
</evidence>
<dbReference type="Gene3D" id="3.20.20.100">
    <property type="entry name" value="NADP-dependent oxidoreductase domain"/>
    <property type="match status" value="2"/>
</dbReference>
<protein>
    <submittedName>
        <fullName evidence="4">Perakine reductase</fullName>
    </submittedName>
</protein>
<dbReference type="Proteomes" id="UP000554482">
    <property type="component" value="Unassembled WGS sequence"/>
</dbReference>
<dbReference type="EMBL" id="JABWDY010003144">
    <property type="protein sequence ID" value="KAF5206152.1"/>
    <property type="molecule type" value="Genomic_DNA"/>
</dbReference>
<evidence type="ECO:0000259" key="3">
    <source>
        <dbReference type="Pfam" id="PF00248"/>
    </source>
</evidence>
<dbReference type="InterPro" id="IPR023210">
    <property type="entry name" value="NADP_OxRdtase_dom"/>
</dbReference>
<proteinExistence type="predicted"/>
<feature type="domain" description="NADP-dependent oxidoreductase" evidence="3">
    <location>
        <begin position="112"/>
        <end position="228"/>
    </location>
</feature>
<dbReference type="AlphaFoldDB" id="A0A7J6XCP5"/>
<sequence length="269" mass="29237">MEGEKTQIQIPKVKLGNQGLQVSRLGFGCAGLSGSYNAPLSHEAGSLVIEDAFNKGVTFFDTSDAYGKNHDNEIMVGKALKRLPREKVQLASKFGVVTRGATTNTICGKPEYVRRELGIGIVAYSPIGSGFFGGKAVIENVPADSFLAKHPRFTGSNLDNNKVLYERVADLAVKHGCTPPQLALSWVLHQGEDVVPIPGTTKIKNLDNNIGSLKLKFTEEDLKKIMEAVPIDEVAGIRTYEHIHLLSWKFANTPSVDGNLIAHQEVDEV</sequence>
<accession>A0A7J6XCP5</accession>
<reference evidence="4 5" key="1">
    <citation type="submission" date="2020-06" db="EMBL/GenBank/DDBJ databases">
        <title>Transcriptomic and genomic resources for Thalictrum thalictroides and T. hernandezii: Facilitating candidate gene discovery in an emerging model plant lineage.</title>
        <authorList>
            <person name="Arias T."/>
            <person name="Riano-Pachon D.M."/>
            <person name="Di Stilio V.S."/>
        </authorList>
    </citation>
    <scope>NUCLEOTIDE SEQUENCE [LARGE SCALE GENOMIC DNA]</scope>
    <source>
        <strain evidence="5">cv. WT478/WT964</strain>
        <tissue evidence="4">Leaves</tissue>
    </source>
</reference>
<name>A0A7J6XCP5_THATH</name>
<dbReference type="SUPFAM" id="SSF51430">
    <property type="entry name" value="NAD(P)-linked oxidoreductase"/>
    <property type="match status" value="1"/>
</dbReference>
<evidence type="ECO:0000313" key="5">
    <source>
        <dbReference type="Proteomes" id="UP000554482"/>
    </source>
</evidence>
<dbReference type="GO" id="GO:0016491">
    <property type="term" value="F:oxidoreductase activity"/>
    <property type="evidence" value="ECO:0007669"/>
    <property type="project" value="UniProtKB-KW"/>
</dbReference>
<evidence type="ECO:0000313" key="4">
    <source>
        <dbReference type="EMBL" id="KAF5206152.1"/>
    </source>
</evidence>
<organism evidence="4 5">
    <name type="scientific">Thalictrum thalictroides</name>
    <name type="common">Rue-anemone</name>
    <name type="synonym">Anemone thalictroides</name>
    <dbReference type="NCBI Taxonomy" id="46969"/>
    <lineage>
        <taxon>Eukaryota</taxon>
        <taxon>Viridiplantae</taxon>
        <taxon>Streptophyta</taxon>
        <taxon>Embryophyta</taxon>
        <taxon>Tracheophyta</taxon>
        <taxon>Spermatophyta</taxon>
        <taxon>Magnoliopsida</taxon>
        <taxon>Ranunculales</taxon>
        <taxon>Ranunculaceae</taxon>
        <taxon>Thalictroideae</taxon>
        <taxon>Thalictrum</taxon>
    </lineage>
</organism>
<dbReference type="InterPro" id="IPR036812">
    <property type="entry name" value="NAD(P)_OxRdtase_dom_sf"/>
</dbReference>
<keyword evidence="1" id="KW-0521">NADP</keyword>
<dbReference type="InterPro" id="IPR050791">
    <property type="entry name" value="Aldo-Keto_reductase"/>
</dbReference>